<gene>
    <name evidence="6" type="ORF">JOF44_003140</name>
</gene>
<reference evidence="6 7" key="1">
    <citation type="submission" date="2021-03" db="EMBL/GenBank/DDBJ databases">
        <title>Sequencing the genomes of 1000 actinobacteria strains.</title>
        <authorList>
            <person name="Klenk H.-P."/>
        </authorList>
    </citation>
    <scope>NUCLEOTIDE SEQUENCE [LARGE SCALE GENOMIC DNA]</scope>
    <source>
        <strain evidence="6 7">DSM 14564</strain>
    </source>
</reference>
<organism evidence="6 7">
    <name type="scientific">Brachybacterium fresconis</name>
    <dbReference type="NCBI Taxonomy" id="173363"/>
    <lineage>
        <taxon>Bacteria</taxon>
        <taxon>Bacillati</taxon>
        <taxon>Actinomycetota</taxon>
        <taxon>Actinomycetes</taxon>
        <taxon>Micrococcales</taxon>
        <taxon>Dermabacteraceae</taxon>
        <taxon>Brachybacterium</taxon>
    </lineage>
</organism>
<dbReference type="EMBL" id="JAGIOC010000001">
    <property type="protein sequence ID" value="MBP2410237.1"/>
    <property type="molecule type" value="Genomic_DNA"/>
</dbReference>
<comment type="subcellular location">
    <subcellularLocation>
        <location evidence="1">Cell envelope</location>
    </subcellularLocation>
</comment>
<dbReference type="InterPro" id="IPR006059">
    <property type="entry name" value="SBP"/>
</dbReference>
<comment type="caution">
    <text evidence="6">The sequence shown here is derived from an EMBL/GenBank/DDBJ whole genome shotgun (WGS) entry which is preliminary data.</text>
</comment>
<dbReference type="Proteomes" id="UP000698222">
    <property type="component" value="Unassembled WGS sequence"/>
</dbReference>
<feature type="chain" id="PRO_5045521146" evidence="5">
    <location>
        <begin position="28"/>
        <end position="416"/>
    </location>
</feature>
<sequence length="416" mass="43952">MFPHTLSRRTLTSAMLAGPLLASCAPATDPGGHADSSGHATVSWTMWSGGSEERQSWQDAARTVEREHSNLTVELQTSAFEDYFTNLGTRIAGDAAPCVVSMQSLRLGTFDDAMLPLDDLIAESDLDLAAFDDNALEALQSEGRQMALPYDNGPILMLYNRDIFEASGVPAPGAGWTIEDFEEAARSLTQGTQFGYSAFPNSEPMLSMLLSYNGATAVTDDRRLTLDSPAMIEAFSWYSGLVRDLGVAPEISGNTDVALDQFLAGNAAMVPTGPWAILNVNAQADFTVGLVPLPVGSNGPATLSAGSGFGISTSCPVVDEAFLAVTSLTGPDTLEALASEGRAFPSRTAPQASWYANAPAGSEEALSAALDTATPLVTSENWTQVADGIAQYGGQAFNGEKDPQSVLRILQDEYER</sequence>
<dbReference type="PANTHER" id="PTHR43649:SF31">
    <property type="entry name" value="SN-GLYCEROL-3-PHOSPHATE-BINDING PERIPLASMIC PROTEIN UGPB"/>
    <property type="match status" value="1"/>
</dbReference>
<dbReference type="SUPFAM" id="SSF53850">
    <property type="entry name" value="Periplasmic binding protein-like II"/>
    <property type="match status" value="1"/>
</dbReference>
<evidence type="ECO:0000256" key="1">
    <source>
        <dbReference type="ARBA" id="ARBA00004196"/>
    </source>
</evidence>
<evidence type="ECO:0000256" key="5">
    <source>
        <dbReference type="SAM" id="SignalP"/>
    </source>
</evidence>
<evidence type="ECO:0000256" key="4">
    <source>
        <dbReference type="ARBA" id="ARBA00022729"/>
    </source>
</evidence>
<evidence type="ECO:0000256" key="2">
    <source>
        <dbReference type="ARBA" id="ARBA00008520"/>
    </source>
</evidence>
<evidence type="ECO:0000313" key="7">
    <source>
        <dbReference type="Proteomes" id="UP000698222"/>
    </source>
</evidence>
<feature type="signal peptide" evidence="5">
    <location>
        <begin position="1"/>
        <end position="27"/>
    </location>
</feature>
<proteinExistence type="inferred from homology"/>
<protein>
    <submittedName>
        <fullName evidence="6">ABC-type glycerol-3-phosphate transport system substrate-binding protein</fullName>
    </submittedName>
</protein>
<name>A0ABS4YN75_9MICO</name>
<dbReference type="Pfam" id="PF13416">
    <property type="entry name" value="SBP_bac_8"/>
    <property type="match status" value="1"/>
</dbReference>
<dbReference type="InterPro" id="IPR050490">
    <property type="entry name" value="Bact_solute-bd_prot1"/>
</dbReference>
<dbReference type="CDD" id="cd13585">
    <property type="entry name" value="PBP2_TMBP_like"/>
    <property type="match status" value="1"/>
</dbReference>
<accession>A0ABS4YN75</accession>
<dbReference type="RefSeq" id="WP_209893535.1">
    <property type="nucleotide sequence ID" value="NZ_BAAAJV010000016.1"/>
</dbReference>
<keyword evidence="7" id="KW-1185">Reference proteome</keyword>
<evidence type="ECO:0000313" key="6">
    <source>
        <dbReference type="EMBL" id="MBP2410237.1"/>
    </source>
</evidence>
<dbReference type="Gene3D" id="3.40.190.10">
    <property type="entry name" value="Periplasmic binding protein-like II"/>
    <property type="match status" value="1"/>
</dbReference>
<comment type="similarity">
    <text evidence="2">Belongs to the bacterial solute-binding protein 1 family.</text>
</comment>
<dbReference type="PANTHER" id="PTHR43649">
    <property type="entry name" value="ARABINOSE-BINDING PROTEIN-RELATED"/>
    <property type="match status" value="1"/>
</dbReference>
<evidence type="ECO:0000256" key="3">
    <source>
        <dbReference type="ARBA" id="ARBA00022448"/>
    </source>
</evidence>
<keyword evidence="3" id="KW-0813">Transport</keyword>
<keyword evidence="4 5" id="KW-0732">Signal</keyword>